<reference evidence="1 2" key="1">
    <citation type="submission" date="2022-11" db="EMBL/GenBank/DDBJ databases">
        <title>Desulfobotulus tamanensis H1 sp. nov. - anaerobic, alkaliphilic, sulphate reducing bacterium isolated from terrestrial mud volcano.</title>
        <authorList>
            <person name="Frolova A."/>
            <person name="Merkel A.Y."/>
            <person name="Slobodkin A.I."/>
        </authorList>
    </citation>
    <scope>NUCLEOTIDE SEQUENCE [LARGE SCALE GENOMIC DNA]</scope>
    <source>
        <strain evidence="1 2">H1</strain>
    </source>
</reference>
<evidence type="ECO:0000313" key="1">
    <source>
        <dbReference type="EMBL" id="MCW7754039.1"/>
    </source>
</evidence>
<evidence type="ECO:0000313" key="2">
    <source>
        <dbReference type="Proteomes" id="UP001209681"/>
    </source>
</evidence>
<organism evidence="1 2">
    <name type="scientific">Desulfobotulus pelophilus</name>
    <dbReference type="NCBI Taxonomy" id="2823377"/>
    <lineage>
        <taxon>Bacteria</taxon>
        <taxon>Pseudomonadati</taxon>
        <taxon>Thermodesulfobacteriota</taxon>
        <taxon>Desulfobacteria</taxon>
        <taxon>Desulfobacterales</taxon>
        <taxon>Desulfobacteraceae</taxon>
        <taxon>Desulfobotulus</taxon>
    </lineage>
</organism>
<proteinExistence type="predicted"/>
<comment type="caution">
    <text evidence="1">The sequence shown here is derived from an EMBL/GenBank/DDBJ whole genome shotgun (WGS) entry which is preliminary data.</text>
</comment>
<sequence length="60" mass="6559">MKTSQDTIAKQEGCGVEGDIRCRRCRRLLMKGLVIKVEVKCPKCGSLQLFGSRPECGMGG</sequence>
<dbReference type="InterPro" id="IPR019294">
    <property type="entry name" value="Translation_reg_Com"/>
</dbReference>
<name>A0ABT3N9A7_9BACT</name>
<protein>
    <submittedName>
        <fullName evidence="1">Com family DNA-binding transcriptional regulator</fullName>
    </submittedName>
</protein>
<gene>
    <name evidence="1" type="ORF">OOT00_08575</name>
</gene>
<dbReference type="Pfam" id="PF10122">
    <property type="entry name" value="Zn_ribbon_Com"/>
    <property type="match status" value="1"/>
</dbReference>
<dbReference type="EMBL" id="JAPFPW010000008">
    <property type="protein sequence ID" value="MCW7754039.1"/>
    <property type="molecule type" value="Genomic_DNA"/>
</dbReference>
<keyword evidence="1" id="KW-0238">DNA-binding</keyword>
<accession>A0ABT3N9A7</accession>
<dbReference type="Proteomes" id="UP001209681">
    <property type="component" value="Unassembled WGS sequence"/>
</dbReference>
<keyword evidence="2" id="KW-1185">Reference proteome</keyword>
<dbReference type="RefSeq" id="WP_265424917.1">
    <property type="nucleotide sequence ID" value="NZ_JAPFPW010000008.1"/>
</dbReference>
<dbReference type="GO" id="GO:0003677">
    <property type="term" value="F:DNA binding"/>
    <property type="evidence" value="ECO:0007669"/>
    <property type="project" value="UniProtKB-KW"/>
</dbReference>